<dbReference type="STRING" id="1088869.GMO_22220"/>
<dbReference type="InterPro" id="IPR002881">
    <property type="entry name" value="DUF58"/>
</dbReference>
<dbReference type="eggNOG" id="COG1721">
    <property type="taxonomic scope" value="Bacteria"/>
</dbReference>
<dbReference type="PATRIC" id="fig|1088869.3.peg.2215"/>
<accession>G6XLH3</accession>
<dbReference type="EMBL" id="AGQV01000010">
    <property type="protein sequence ID" value="EHH67228.1"/>
    <property type="molecule type" value="Genomic_DNA"/>
</dbReference>
<comment type="caution">
    <text evidence="2">The sequence shown here is derived from an EMBL/GenBank/DDBJ whole genome shotgun (WGS) entry which is preliminary data.</text>
</comment>
<organism evidence="2 3">
    <name type="scientific">Gluconobacter morbifer G707</name>
    <dbReference type="NCBI Taxonomy" id="1088869"/>
    <lineage>
        <taxon>Bacteria</taxon>
        <taxon>Pseudomonadati</taxon>
        <taxon>Pseudomonadota</taxon>
        <taxon>Alphaproteobacteria</taxon>
        <taxon>Acetobacterales</taxon>
        <taxon>Acetobacteraceae</taxon>
        <taxon>Gluconobacter</taxon>
    </lineage>
</organism>
<feature type="domain" description="DUF58" evidence="1">
    <location>
        <begin position="65"/>
        <end position="269"/>
    </location>
</feature>
<dbReference type="Pfam" id="PF01882">
    <property type="entry name" value="DUF58"/>
    <property type="match status" value="1"/>
</dbReference>
<gene>
    <name evidence="2" type="ORF">GMO_22220</name>
</gene>
<reference evidence="2 3" key="1">
    <citation type="submission" date="2011-10" db="EMBL/GenBank/DDBJ databases">
        <title>Genome sequence of Gluconobacter morbifer G707, isolated from Drosophila gut.</title>
        <authorList>
            <person name="Lee W.-J."/>
            <person name="Kim E.-K."/>
        </authorList>
    </citation>
    <scope>NUCLEOTIDE SEQUENCE [LARGE SCALE GENOMIC DNA]</scope>
    <source>
        <strain evidence="2 3">G707</strain>
    </source>
</reference>
<dbReference type="AlphaFoldDB" id="G6XLH3"/>
<protein>
    <recommendedName>
        <fullName evidence="1">DUF58 domain-containing protein</fullName>
    </recommendedName>
</protein>
<dbReference type="OrthoDB" id="9794556at2"/>
<evidence type="ECO:0000259" key="1">
    <source>
        <dbReference type="Pfam" id="PF01882"/>
    </source>
</evidence>
<proteinExistence type="predicted"/>
<keyword evidence="3" id="KW-1185">Reference proteome</keyword>
<name>G6XLH3_9PROT</name>
<dbReference type="PANTHER" id="PTHR33608">
    <property type="entry name" value="BLL2464 PROTEIN"/>
    <property type="match status" value="1"/>
</dbReference>
<dbReference type="PANTHER" id="PTHR33608:SF6">
    <property type="entry name" value="BLL2464 PROTEIN"/>
    <property type="match status" value="1"/>
</dbReference>
<sequence>MKSPTETLRGLFSRRNRTAAPSVTAPAEALPLPALVLHAERIASSLYAGVHGRRRTGSGEDFWQFRPYHPGEPATAIDWRQSARSPMENTFWVRERERENAQSLMLWCDPSASMEWRSSNALPTKEERARLCTLALAAAALRGGERVGLLTGPETGRAFAGRQVLPRLAEALLHPRENEPDLPPVALIPTRADLVVVSDFLWEEDRIDAFLRDCSRHPVRTHLLCILDPEERSLHQAGRIRFEGLEGGVLTLSAMESLDQAYDQAMTAHLDALTRSAASLHVDCILHNTSHDPLPALLALHMAMGAGR</sequence>
<dbReference type="Proteomes" id="UP000004949">
    <property type="component" value="Unassembled WGS sequence"/>
</dbReference>
<evidence type="ECO:0000313" key="2">
    <source>
        <dbReference type="EMBL" id="EHH67228.1"/>
    </source>
</evidence>
<evidence type="ECO:0000313" key="3">
    <source>
        <dbReference type="Proteomes" id="UP000004949"/>
    </source>
</evidence>